<dbReference type="EMBL" id="HBKP01016815">
    <property type="protein sequence ID" value="CAE2227988.1"/>
    <property type="molecule type" value="Transcribed_RNA"/>
</dbReference>
<dbReference type="GO" id="GO:0005783">
    <property type="term" value="C:endoplasmic reticulum"/>
    <property type="evidence" value="ECO:0007669"/>
    <property type="project" value="TreeGrafter"/>
</dbReference>
<evidence type="ECO:0000313" key="4">
    <source>
        <dbReference type="EMBL" id="CAE2227988.1"/>
    </source>
</evidence>
<dbReference type="FunFam" id="3.10.120.10:FF:000003">
    <property type="entry name" value="membrane-associated progesterone receptor component 1"/>
    <property type="match status" value="1"/>
</dbReference>
<dbReference type="SMART" id="SM01117">
    <property type="entry name" value="Cyt-b5"/>
    <property type="match status" value="1"/>
</dbReference>
<keyword evidence="2" id="KW-0472">Membrane</keyword>
<name>A0A6U1VUG2_9EUKA</name>
<protein>
    <recommendedName>
        <fullName evidence="3">Cytochrome b5 heme-binding domain-containing protein</fullName>
    </recommendedName>
</protein>
<feature type="transmembrane region" description="Helical" evidence="2">
    <location>
        <begin position="6"/>
        <end position="26"/>
    </location>
</feature>
<comment type="similarity">
    <text evidence="1">Belongs to the cytochrome b5 family. MAPR subfamily.</text>
</comment>
<reference evidence="4" key="1">
    <citation type="submission" date="2021-01" db="EMBL/GenBank/DDBJ databases">
        <authorList>
            <person name="Corre E."/>
            <person name="Pelletier E."/>
            <person name="Niang G."/>
            <person name="Scheremetjew M."/>
            <person name="Finn R."/>
            <person name="Kale V."/>
            <person name="Holt S."/>
            <person name="Cochrane G."/>
            <person name="Meng A."/>
            <person name="Brown T."/>
            <person name="Cohen L."/>
        </authorList>
    </citation>
    <scope>NUCLEOTIDE SEQUENCE</scope>
    <source>
        <strain evidence="4">DIVA3 518/3/11/1/6</strain>
    </source>
</reference>
<accession>A0A6U1VUG2</accession>
<evidence type="ECO:0000256" key="2">
    <source>
        <dbReference type="SAM" id="Phobius"/>
    </source>
</evidence>
<feature type="domain" description="Cytochrome b5 heme-binding" evidence="3">
    <location>
        <begin position="48"/>
        <end position="142"/>
    </location>
</feature>
<sequence length="146" mass="16437">MAAGWLISFLVSLSVVLIALIAKELFQRKTQENYKPTETEFQTTKQDLFLDDLAHFTGNDGPIYVAICGHIFDVTRARTLYGPGGEYHVFAGHDASYGLATTSLAPNAVNKSTEDLSDTELDRMREWKSLFERKYPKVGKLLDYPQ</sequence>
<organism evidence="4">
    <name type="scientific">Vannella robusta</name>
    <dbReference type="NCBI Taxonomy" id="1487602"/>
    <lineage>
        <taxon>Eukaryota</taxon>
        <taxon>Amoebozoa</taxon>
        <taxon>Discosea</taxon>
        <taxon>Flabellinia</taxon>
        <taxon>Vannellidae</taxon>
        <taxon>Vannella</taxon>
    </lineage>
</organism>
<dbReference type="AlphaFoldDB" id="A0A6U1VUG2"/>
<dbReference type="SUPFAM" id="SSF55856">
    <property type="entry name" value="Cytochrome b5-like heme/steroid binding domain"/>
    <property type="match status" value="1"/>
</dbReference>
<proteinExistence type="inferred from homology"/>
<evidence type="ECO:0000259" key="3">
    <source>
        <dbReference type="SMART" id="SM01117"/>
    </source>
</evidence>
<evidence type="ECO:0000313" key="5">
    <source>
        <dbReference type="EMBL" id="CAE2228010.1"/>
    </source>
</evidence>
<dbReference type="GO" id="GO:0016020">
    <property type="term" value="C:membrane"/>
    <property type="evidence" value="ECO:0007669"/>
    <property type="project" value="TreeGrafter"/>
</dbReference>
<dbReference type="InterPro" id="IPR050577">
    <property type="entry name" value="MAPR/NEUFC/NENF-like"/>
</dbReference>
<dbReference type="InterPro" id="IPR036400">
    <property type="entry name" value="Cyt_B5-like_heme/steroid_sf"/>
</dbReference>
<keyword evidence="2" id="KW-0812">Transmembrane</keyword>
<keyword evidence="2" id="KW-1133">Transmembrane helix</keyword>
<dbReference type="Gene3D" id="3.10.120.10">
    <property type="entry name" value="Cytochrome b5-like heme/steroid binding domain"/>
    <property type="match status" value="1"/>
</dbReference>
<evidence type="ECO:0000256" key="1">
    <source>
        <dbReference type="ARBA" id="ARBA00038357"/>
    </source>
</evidence>
<dbReference type="EMBL" id="HBKP01016826">
    <property type="protein sequence ID" value="CAE2228010.1"/>
    <property type="molecule type" value="Transcribed_RNA"/>
</dbReference>
<gene>
    <name evidence="4" type="ORF">VSP0166_LOCUS11917</name>
    <name evidence="5" type="ORF">VSP0166_LOCUS11925</name>
</gene>
<dbReference type="Pfam" id="PF00173">
    <property type="entry name" value="Cyt-b5"/>
    <property type="match status" value="1"/>
</dbReference>
<dbReference type="PANTHER" id="PTHR10281">
    <property type="entry name" value="MEMBRANE-ASSOCIATED PROGESTERONE RECEPTOR COMPONENT-RELATED"/>
    <property type="match status" value="1"/>
</dbReference>
<dbReference type="InterPro" id="IPR001199">
    <property type="entry name" value="Cyt_B5-like_heme/steroid-bd"/>
</dbReference>
<dbReference type="PANTHER" id="PTHR10281:SF106">
    <property type="entry name" value="IP06960P-RELATED"/>
    <property type="match status" value="1"/>
</dbReference>